<organism evidence="9 10">
    <name type="scientific">Phytophthora nicotianae CJ01A1</name>
    <dbReference type="NCBI Taxonomy" id="1317063"/>
    <lineage>
        <taxon>Eukaryota</taxon>
        <taxon>Sar</taxon>
        <taxon>Stramenopiles</taxon>
        <taxon>Oomycota</taxon>
        <taxon>Peronosporomycetes</taxon>
        <taxon>Peronosporales</taxon>
        <taxon>Peronosporaceae</taxon>
        <taxon>Phytophthora</taxon>
    </lineage>
</organism>
<dbReference type="PANTHER" id="PTHR18952:SF265">
    <property type="entry name" value="CARBONIC ANHYDRASE"/>
    <property type="match status" value="1"/>
</dbReference>
<evidence type="ECO:0000256" key="3">
    <source>
        <dbReference type="ARBA" id="ARBA00022723"/>
    </source>
</evidence>
<dbReference type="PROSITE" id="PS51144">
    <property type="entry name" value="ALPHA_CA_2"/>
    <property type="match status" value="1"/>
</dbReference>
<dbReference type="SMART" id="SM01057">
    <property type="entry name" value="Carb_anhydrase"/>
    <property type="match status" value="1"/>
</dbReference>
<comment type="caution">
    <text evidence="9">The sequence shown here is derived from an EMBL/GenBank/DDBJ whole genome shotgun (WGS) entry which is preliminary data.</text>
</comment>
<evidence type="ECO:0000256" key="1">
    <source>
        <dbReference type="ARBA" id="ARBA00010718"/>
    </source>
</evidence>
<dbReference type="Gene3D" id="3.10.200.10">
    <property type="entry name" value="Alpha carbonic anhydrase"/>
    <property type="match status" value="2"/>
</dbReference>
<evidence type="ECO:0000256" key="6">
    <source>
        <dbReference type="ARBA" id="ARBA00048348"/>
    </source>
</evidence>
<dbReference type="SUPFAM" id="SSF51069">
    <property type="entry name" value="Carbonic anhydrase"/>
    <property type="match status" value="1"/>
</dbReference>
<feature type="domain" description="Alpha-carbonic anhydrase" evidence="8">
    <location>
        <begin position="1"/>
        <end position="178"/>
    </location>
</feature>
<keyword evidence="4" id="KW-0862">Zinc</keyword>
<dbReference type="Proteomes" id="UP000018958">
    <property type="component" value="Unassembled WGS sequence"/>
</dbReference>
<dbReference type="InterPro" id="IPR001148">
    <property type="entry name" value="CA_dom"/>
</dbReference>
<name>W2XXR2_PHYNI</name>
<dbReference type="AlphaFoldDB" id="W2XXR2"/>
<dbReference type="EC" id="4.2.1.1" evidence="2"/>
<accession>W2XXR2</accession>
<evidence type="ECO:0000313" key="10">
    <source>
        <dbReference type="Proteomes" id="UP000018958"/>
    </source>
</evidence>
<comment type="similarity">
    <text evidence="1">Belongs to the alpha-carbonic anhydrase family.</text>
</comment>
<dbReference type="EMBL" id="ANIX01000030">
    <property type="protein sequence ID" value="ETP27302.1"/>
    <property type="molecule type" value="Genomic_DNA"/>
</dbReference>
<evidence type="ECO:0000259" key="8">
    <source>
        <dbReference type="PROSITE" id="PS51144"/>
    </source>
</evidence>
<comment type="catalytic activity">
    <reaction evidence="6">
        <text>hydrogencarbonate + H(+) = CO2 + H2O</text>
        <dbReference type="Rhea" id="RHEA:10748"/>
        <dbReference type="ChEBI" id="CHEBI:15377"/>
        <dbReference type="ChEBI" id="CHEBI:15378"/>
        <dbReference type="ChEBI" id="CHEBI:16526"/>
        <dbReference type="ChEBI" id="CHEBI:17544"/>
        <dbReference type="EC" id="4.2.1.1"/>
    </reaction>
</comment>
<reference evidence="9 10" key="1">
    <citation type="submission" date="2013-11" db="EMBL/GenBank/DDBJ databases">
        <title>The Genome Sequence of Phytophthora parasitica CJ01A1.</title>
        <authorList>
            <consortium name="The Broad Institute Genomics Platform"/>
            <person name="Russ C."/>
            <person name="Tyler B."/>
            <person name="Panabieres F."/>
            <person name="Shan W."/>
            <person name="Tripathy S."/>
            <person name="Grunwald N."/>
            <person name="Machado M."/>
            <person name="Johnson C.S."/>
            <person name="Walker B."/>
            <person name="Young S.K."/>
            <person name="Zeng Q."/>
            <person name="Gargeya S."/>
            <person name="Fitzgerald M."/>
            <person name="Haas B."/>
            <person name="Abouelleil A."/>
            <person name="Allen A.W."/>
            <person name="Alvarado L."/>
            <person name="Arachchi H.M."/>
            <person name="Berlin A.M."/>
            <person name="Chapman S.B."/>
            <person name="Gainer-Dewar J."/>
            <person name="Goldberg J."/>
            <person name="Griggs A."/>
            <person name="Gujja S."/>
            <person name="Hansen M."/>
            <person name="Howarth C."/>
            <person name="Imamovic A."/>
            <person name="Ireland A."/>
            <person name="Larimer J."/>
            <person name="McCowan C."/>
            <person name="Murphy C."/>
            <person name="Pearson M."/>
            <person name="Poon T.W."/>
            <person name="Priest M."/>
            <person name="Roberts A."/>
            <person name="Saif S."/>
            <person name="Shea T."/>
            <person name="Sisk P."/>
            <person name="Sykes S."/>
            <person name="Wortman J."/>
            <person name="Nusbaum C."/>
            <person name="Birren B."/>
        </authorList>
    </citation>
    <scope>NUCLEOTIDE SEQUENCE [LARGE SCALE GENOMIC DNA]</scope>
    <source>
        <strain evidence="9 10">CJ01A1</strain>
    </source>
</reference>
<evidence type="ECO:0000256" key="7">
    <source>
        <dbReference type="SAM" id="MobiDB-lite"/>
    </source>
</evidence>
<dbReference type="GO" id="GO:0008270">
    <property type="term" value="F:zinc ion binding"/>
    <property type="evidence" value="ECO:0007669"/>
    <property type="project" value="InterPro"/>
</dbReference>
<dbReference type="InterPro" id="IPR023561">
    <property type="entry name" value="Carbonic_anhydrase_a-class"/>
</dbReference>
<gene>
    <name evidence="9" type="ORF">F441_00178</name>
</gene>
<evidence type="ECO:0000313" key="9">
    <source>
        <dbReference type="EMBL" id="ETP27302.1"/>
    </source>
</evidence>
<evidence type="ECO:0000256" key="5">
    <source>
        <dbReference type="ARBA" id="ARBA00023239"/>
    </source>
</evidence>
<protein>
    <recommendedName>
        <fullName evidence="2">carbonic anhydrase</fullName>
        <ecNumber evidence="2">4.2.1.1</ecNumber>
    </recommendedName>
</protein>
<dbReference type="InterPro" id="IPR036398">
    <property type="entry name" value="CA_dom_sf"/>
</dbReference>
<keyword evidence="3" id="KW-0479">Metal-binding</keyword>
<feature type="region of interest" description="Disordered" evidence="7">
    <location>
        <begin position="1"/>
        <end position="23"/>
    </location>
</feature>
<dbReference type="GO" id="GO:0004089">
    <property type="term" value="F:carbonate dehydratase activity"/>
    <property type="evidence" value="ECO:0007669"/>
    <property type="project" value="UniProtKB-EC"/>
</dbReference>
<evidence type="ECO:0000256" key="4">
    <source>
        <dbReference type="ARBA" id="ARBA00022833"/>
    </source>
</evidence>
<keyword evidence="5" id="KW-0456">Lyase</keyword>
<dbReference type="OrthoDB" id="429145at2759"/>
<evidence type="ECO:0000256" key="2">
    <source>
        <dbReference type="ARBA" id="ARBA00012925"/>
    </source>
</evidence>
<dbReference type="PANTHER" id="PTHR18952">
    <property type="entry name" value="CARBONIC ANHYDRASE"/>
    <property type="match status" value="1"/>
</dbReference>
<sequence>MASPEQWTEHYPTCGGSRQSPINIKTSTEADLPARALNSCRTFNLTQSDESFKGEDVFGDCSVSTNTATDGSASLVVVGLFLQAGDFKTDPWMVPVLDGMDIVTPEEWQTVKLTPYADLINTKVDANRVYNYPGSLTTPACDEIVDWWTNLKKLHLTDDGKNARPVQELNGRSVTSLK</sequence>
<proteinExistence type="inferred from homology"/>
<dbReference type="Pfam" id="PF00194">
    <property type="entry name" value="Carb_anhydrase"/>
    <property type="match status" value="2"/>
</dbReference>